<sequence>MTFAVSHLAHAQLVDSPLGSFTAPARVVLLGS</sequence>
<evidence type="ECO:0000313" key="2">
    <source>
        <dbReference type="Proteomes" id="UP000520767"/>
    </source>
</evidence>
<gene>
    <name evidence="1" type="ORF">FHR82_002237</name>
</gene>
<dbReference type="Proteomes" id="UP000520767">
    <property type="component" value="Unassembled WGS sequence"/>
</dbReference>
<keyword evidence="2" id="KW-1185">Reference proteome</keyword>
<dbReference type="AlphaFoldDB" id="A0A7W7Q2V6"/>
<proteinExistence type="predicted"/>
<dbReference type="EMBL" id="JACHJQ010000002">
    <property type="protein sequence ID" value="MBB4906020.1"/>
    <property type="molecule type" value="Genomic_DNA"/>
</dbReference>
<name>A0A7W7Q2V6_9PSEU</name>
<reference evidence="1 2" key="1">
    <citation type="submission" date="2020-08" db="EMBL/GenBank/DDBJ databases">
        <title>Genomic Encyclopedia of Type Strains, Phase III (KMG-III): the genomes of soil and plant-associated and newly described type strains.</title>
        <authorList>
            <person name="Whitman W."/>
        </authorList>
    </citation>
    <scope>NUCLEOTIDE SEQUENCE [LARGE SCALE GENOMIC DNA]</scope>
    <source>
        <strain evidence="1 2">CECT 8960</strain>
    </source>
</reference>
<accession>A0A7W7Q2V6</accession>
<evidence type="ECO:0000313" key="1">
    <source>
        <dbReference type="EMBL" id="MBB4906020.1"/>
    </source>
</evidence>
<comment type="caution">
    <text evidence="1">The sequence shown here is derived from an EMBL/GenBank/DDBJ whole genome shotgun (WGS) entry which is preliminary data.</text>
</comment>
<organism evidence="1 2">
    <name type="scientific">Actinophytocola algeriensis</name>
    <dbReference type="NCBI Taxonomy" id="1768010"/>
    <lineage>
        <taxon>Bacteria</taxon>
        <taxon>Bacillati</taxon>
        <taxon>Actinomycetota</taxon>
        <taxon>Actinomycetes</taxon>
        <taxon>Pseudonocardiales</taxon>
        <taxon>Pseudonocardiaceae</taxon>
    </lineage>
</organism>
<protein>
    <submittedName>
        <fullName evidence="1">Uncharacterized protein</fullName>
    </submittedName>
</protein>